<feature type="compositionally biased region" description="Basic and acidic residues" evidence="6">
    <location>
        <begin position="826"/>
        <end position="837"/>
    </location>
</feature>
<dbReference type="GO" id="GO:0005886">
    <property type="term" value="C:plasma membrane"/>
    <property type="evidence" value="ECO:0007669"/>
    <property type="project" value="TreeGrafter"/>
</dbReference>
<evidence type="ECO:0000259" key="8">
    <source>
        <dbReference type="PROSITE" id="PS51778"/>
    </source>
</evidence>
<evidence type="ECO:0000256" key="2">
    <source>
        <dbReference type="ARBA" id="ARBA00006582"/>
    </source>
</evidence>
<dbReference type="Pfam" id="PF02893">
    <property type="entry name" value="GRAM"/>
    <property type="match status" value="1"/>
</dbReference>
<dbReference type="PANTHER" id="PTHR23319">
    <property type="entry name" value="GRAM DOMAIN CONTAINING 1B, ISOFORM E"/>
    <property type="match status" value="1"/>
</dbReference>
<evidence type="ECO:0000256" key="7">
    <source>
        <dbReference type="SAM" id="Phobius"/>
    </source>
</evidence>
<evidence type="ECO:0000256" key="6">
    <source>
        <dbReference type="SAM" id="MobiDB-lite"/>
    </source>
</evidence>
<dbReference type="GO" id="GO:0005789">
    <property type="term" value="C:endoplasmic reticulum membrane"/>
    <property type="evidence" value="ECO:0007669"/>
    <property type="project" value="TreeGrafter"/>
</dbReference>
<feature type="compositionally biased region" description="Low complexity" evidence="6">
    <location>
        <begin position="23"/>
        <end position="38"/>
    </location>
</feature>
<evidence type="ECO:0000256" key="1">
    <source>
        <dbReference type="ARBA" id="ARBA00004167"/>
    </source>
</evidence>
<evidence type="ECO:0000313" key="9">
    <source>
        <dbReference type="EMBL" id="KAH8993947.1"/>
    </source>
</evidence>
<feature type="region of interest" description="Disordered" evidence="6">
    <location>
        <begin position="1"/>
        <end position="424"/>
    </location>
</feature>
<evidence type="ECO:0000256" key="4">
    <source>
        <dbReference type="ARBA" id="ARBA00022989"/>
    </source>
</evidence>
<feature type="compositionally biased region" description="Low complexity" evidence="6">
    <location>
        <begin position="183"/>
        <end position="192"/>
    </location>
</feature>
<feature type="compositionally biased region" description="Low complexity" evidence="6">
    <location>
        <begin position="240"/>
        <end position="250"/>
    </location>
</feature>
<dbReference type="GO" id="GO:0120015">
    <property type="term" value="F:sterol transfer activity"/>
    <property type="evidence" value="ECO:0007669"/>
    <property type="project" value="TreeGrafter"/>
</dbReference>
<feature type="compositionally biased region" description="Low complexity" evidence="6">
    <location>
        <begin position="47"/>
        <end position="60"/>
    </location>
</feature>
<feature type="compositionally biased region" description="Polar residues" evidence="6">
    <location>
        <begin position="228"/>
        <end position="239"/>
    </location>
</feature>
<feature type="region of interest" description="Disordered" evidence="6">
    <location>
        <begin position="873"/>
        <end position="897"/>
    </location>
</feature>
<feature type="compositionally biased region" description="Low complexity" evidence="6">
    <location>
        <begin position="150"/>
        <end position="160"/>
    </location>
</feature>
<feature type="domain" description="VASt" evidence="8">
    <location>
        <begin position="618"/>
        <end position="789"/>
    </location>
</feature>
<dbReference type="AlphaFoldDB" id="A0AAD4QEZ0"/>
<feature type="compositionally biased region" description="Polar residues" evidence="6">
    <location>
        <begin position="89"/>
        <end position="103"/>
    </location>
</feature>
<comment type="similarity">
    <text evidence="2">Belongs to the YSP2 family.</text>
</comment>
<evidence type="ECO:0000313" key="10">
    <source>
        <dbReference type="Proteomes" id="UP001201163"/>
    </source>
</evidence>
<dbReference type="InterPro" id="IPR011993">
    <property type="entry name" value="PH-like_dom_sf"/>
</dbReference>
<feature type="compositionally biased region" description="Acidic residues" evidence="6">
    <location>
        <begin position="415"/>
        <end position="424"/>
    </location>
</feature>
<feature type="compositionally biased region" description="Low complexity" evidence="6">
    <location>
        <begin position="874"/>
        <end position="897"/>
    </location>
</feature>
<dbReference type="Gene3D" id="2.30.29.30">
    <property type="entry name" value="Pleckstrin-homology domain (PH domain)/Phosphotyrosine-binding domain (PTB)"/>
    <property type="match status" value="1"/>
</dbReference>
<comment type="caution">
    <text evidence="9">The sequence shown here is derived from an EMBL/GenBank/DDBJ whole genome shotgun (WGS) entry which is preliminary data.</text>
</comment>
<dbReference type="GO" id="GO:0032366">
    <property type="term" value="P:intracellular sterol transport"/>
    <property type="evidence" value="ECO:0007669"/>
    <property type="project" value="TreeGrafter"/>
</dbReference>
<dbReference type="InterPro" id="IPR004182">
    <property type="entry name" value="GRAM"/>
</dbReference>
<dbReference type="PANTHER" id="PTHR23319:SF4">
    <property type="entry name" value="GRAM DOMAIN CONTAINING 1B, ISOFORM E"/>
    <property type="match status" value="1"/>
</dbReference>
<dbReference type="EMBL" id="JAKELL010000016">
    <property type="protein sequence ID" value="KAH8993947.1"/>
    <property type="molecule type" value="Genomic_DNA"/>
</dbReference>
<feature type="transmembrane region" description="Helical" evidence="7">
    <location>
        <begin position="908"/>
        <end position="927"/>
    </location>
</feature>
<proteinExistence type="inferred from homology"/>
<dbReference type="GO" id="GO:0005739">
    <property type="term" value="C:mitochondrion"/>
    <property type="evidence" value="ECO:0007669"/>
    <property type="project" value="TreeGrafter"/>
</dbReference>
<accession>A0AAD4QEZ0</accession>
<dbReference type="InterPro" id="IPR051482">
    <property type="entry name" value="Cholesterol_transport"/>
</dbReference>
<dbReference type="CDD" id="cd13220">
    <property type="entry name" value="PH-GRAM_GRAMDC"/>
    <property type="match status" value="1"/>
</dbReference>
<feature type="compositionally biased region" description="Polar residues" evidence="6">
    <location>
        <begin position="261"/>
        <end position="272"/>
    </location>
</feature>
<reference evidence="9" key="1">
    <citation type="submission" date="2022-01" db="EMBL/GenBank/DDBJ databases">
        <title>Comparative genomics reveals a dynamic genome evolution in the ectomycorrhizal milk-cap (Lactarius) mushrooms.</title>
        <authorList>
            <consortium name="DOE Joint Genome Institute"/>
            <person name="Lebreton A."/>
            <person name="Tang N."/>
            <person name="Kuo A."/>
            <person name="LaButti K."/>
            <person name="Drula E."/>
            <person name="Barry K."/>
            <person name="Clum A."/>
            <person name="Lipzen A."/>
            <person name="Mousain D."/>
            <person name="Ng V."/>
            <person name="Wang R."/>
            <person name="Wang X."/>
            <person name="Dai Y."/>
            <person name="Henrissat B."/>
            <person name="Grigoriev I.V."/>
            <person name="Guerin-Laguette A."/>
            <person name="Yu F."/>
            <person name="Martin F.M."/>
        </authorList>
    </citation>
    <scope>NUCLEOTIDE SEQUENCE</scope>
    <source>
        <strain evidence="9">QP</strain>
    </source>
</reference>
<dbReference type="Pfam" id="PF16016">
    <property type="entry name" value="VASt"/>
    <property type="match status" value="1"/>
</dbReference>
<keyword evidence="4 7" id="KW-1133">Transmembrane helix</keyword>
<keyword evidence="5 7" id="KW-0472">Membrane</keyword>
<protein>
    <recommendedName>
        <fullName evidence="8">VASt domain-containing protein</fullName>
    </recommendedName>
</protein>
<sequence length="1027" mass="110296">MAPGFFSKLVKSPSSVRQDRLSDSSSRPTSPASSPTKSEVARARALSSPAKSSNSSAQPSFKIIPPQYSPSNTSLSSDPSVTVIPPSPQSHTSSLQSEQSNGPASKERGNRNRPAALSNLSSSTASELDSGMPTPTPTSNKTLGLDSNERTLTPSRSTSSLRDRVRSVVSSRSSSRSRSRIEPTVSSSSVPSGPQFASNISSEPYNAEDLPARTRANSSGHGLVLASSVESITGTNEFRTSPTSSAPTPTQARAFTVAAANPSTSVPESQFLSPGRIRDSDTASISSTTSARKRRLWRRSSTTSTASPKQQRSTGLASALVASVTNSNSGPRPSSSPAAAVPDPSRRSASSSSTPASPPRRKGTTVLRSPALSGHHAAASQSSIDMYPPGTHSRHGSLSARAQEHESDYVSSVDGPDDEVEDDSEDDALLAELNDGDIPVTGFAVASNKRNADFHELFRTIPEGDYLIEDYGCAMQREILVQGRIYISENHICFHANIFGWVTDLIIPIYDIVSLEKKMTAFVIPNAIQITTRTTKYTFASFLARDTAYDVIYNIWRLARPEDGFSEAESMGRSALDVTHTLGAGVSPNGTGAIANGAGIVVPVHKVTLCACGREGKHYSELAMDVVLPGTPERIYNLMFASGFLKDFMRVNQKLEDIQMSDWAPTSGDQNCLARNMSYIKPMNSSIGPRSIKCEIHDETVHSDFDDYITMVTTTRTPDVPSGSVFSVKTRTCITWASSASSRVVVTSQVEWTGRSFIKGIIEKSAIEGQKTYQTELVRAMRSYIQEHQTEFIPAGLDPAAVADAVKEPPSSLETQALAGGVAGEGDDKTREPKRDQRGLQWAYDTFEGAWSVGRQSAAGAIELLRDAWESQFSPPSSSASTGTTSTSSSAPPSTATARYLSSSTSTILYAVIAVLVLSNLWTLTLVKKRDEAAHRKDSPRTRPVEEREKWVQGIVTALWRELEAGRQPGGASSSSSSSDGFQSPPIVPPGMRLPEHWREEVAELGRALDTVEERVRAVRQSLAELD</sequence>
<dbReference type="SMART" id="SM00568">
    <property type="entry name" value="GRAM"/>
    <property type="match status" value="1"/>
</dbReference>
<feature type="compositionally biased region" description="Low complexity" evidence="6">
    <location>
        <begin position="327"/>
        <end position="355"/>
    </location>
</feature>
<name>A0AAD4QEZ0_9AGAM</name>
<feature type="compositionally biased region" description="Low complexity" evidence="6">
    <location>
        <begin position="69"/>
        <end position="80"/>
    </location>
</feature>
<dbReference type="Proteomes" id="UP001201163">
    <property type="component" value="Unassembled WGS sequence"/>
</dbReference>
<feature type="compositionally biased region" description="Low complexity" evidence="6">
    <location>
        <begin position="115"/>
        <end position="130"/>
    </location>
</feature>
<keyword evidence="3 7" id="KW-0812">Transmembrane</keyword>
<dbReference type="InterPro" id="IPR031968">
    <property type="entry name" value="VASt"/>
</dbReference>
<keyword evidence="10" id="KW-1185">Reference proteome</keyword>
<feature type="region of interest" description="Disordered" evidence="6">
    <location>
        <begin position="966"/>
        <end position="995"/>
    </location>
</feature>
<dbReference type="PROSITE" id="PS51778">
    <property type="entry name" value="VAST"/>
    <property type="match status" value="1"/>
</dbReference>
<evidence type="ECO:0000256" key="5">
    <source>
        <dbReference type="ARBA" id="ARBA00023136"/>
    </source>
</evidence>
<evidence type="ECO:0000256" key="3">
    <source>
        <dbReference type="ARBA" id="ARBA00022692"/>
    </source>
</evidence>
<comment type="subcellular location">
    <subcellularLocation>
        <location evidence="1">Membrane</location>
        <topology evidence="1">Single-pass membrane protein</topology>
    </subcellularLocation>
</comment>
<dbReference type="GO" id="GO:0140268">
    <property type="term" value="C:endoplasmic reticulum-plasma membrane contact site"/>
    <property type="evidence" value="ECO:0007669"/>
    <property type="project" value="TreeGrafter"/>
</dbReference>
<feature type="compositionally biased region" description="Polar residues" evidence="6">
    <location>
        <begin position="195"/>
        <end position="204"/>
    </location>
</feature>
<dbReference type="GO" id="GO:0032934">
    <property type="term" value="F:sterol binding"/>
    <property type="evidence" value="ECO:0007669"/>
    <property type="project" value="TreeGrafter"/>
</dbReference>
<gene>
    <name evidence="9" type="ORF">EDB92DRAFT_342368</name>
</gene>
<feature type="region of interest" description="Disordered" evidence="6">
    <location>
        <begin position="808"/>
        <end position="837"/>
    </location>
</feature>
<organism evidence="9 10">
    <name type="scientific">Lactarius akahatsu</name>
    <dbReference type="NCBI Taxonomy" id="416441"/>
    <lineage>
        <taxon>Eukaryota</taxon>
        <taxon>Fungi</taxon>
        <taxon>Dikarya</taxon>
        <taxon>Basidiomycota</taxon>
        <taxon>Agaricomycotina</taxon>
        <taxon>Agaricomycetes</taxon>
        <taxon>Russulales</taxon>
        <taxon>Russulaceae</taxon>
        <taxon>Lactarius</taxon>
    </lineage>
</organism>
<feature type="compositionally biased region" description="Low complexity" evidence="6">
    <location>
        <begin position="167"/>
        <end position="176"/>
    </location>
</feature>
<dbReference type="GO" id="GO:0032541">
    <property type="term" value="C:cortical endoplasmic reticulum"/>
    <property type="evidence" value="ECO:0007669"/>
    <property type="project" value="TreeGrafter"/>
</dbReference>